<dbReference type="SUPFAM" id="SSF51569">
    <property type="entry name" value="Aldolase"/>
    <property type="match status" value="1"/>
</dbReference>
<sequence>MSNAAFQDIQLGQYKVGPSHPPLIIAELSGNHDQSLDKALAMIDAAAAAGAQAIKLQTYTADTMTLDIDTGEFYIEDKNSLWHGTTLYKLYQIAYTPWDWHKAIFERAKSHGMLAFSTPFDLTAVKFLESLDVPCYKIASFENIDHPLLAAVAKTGKPVIMSTGMASQSELAESVEVLRANGCKDLILLKCTSNYPARPVDANLLTIPHLAQLFQCQAGLSDHTTGIGVSVAAVALGATVIEKHFVLDRSEGGVDAEFSLEPNELKQLVEETAKAKVALGQVNYGCTEKEIASRKHRRSLYIAADLKAGDVLTAENLRAIRPGLGLPPKYLSMLLGKTVTKDVARGTAMSWDLV</sequence>
<dbReference type="PANTHER" id="PTHR42966">
    <property type="entry name" value="N-ACETYLNEURAMINATE SYNTHASE"/>
    <property type="match status" value="1"/>
</dbReference>
<gene>
    <name evidence="2" type="primary">pseI</name>
    <name evidence="2" type="ORF">EIK76_03630</name>
</gene>
<proteinExistence type="predicted"/>
<dbReference type="SMART" id="SM00858">
    <property type="entry name" value="SAF"/>
    <property type="match status" value="1"/>
</dbReference>
<reference evidence="2 3" key="1">
    <citation type="submission" date="2018-11" db="EMBL/GenBank/DDBJ databases">
        <title>Draft genome analysis of Rheinheimera mesophila isolated from an industrial waste site.</title>
        <authorList>
            <person name="Yu Q."/>
            <person name="Qi Y."/>
            <person name="Zhang H."/>
            <person name="Lu Y."/>
            <person name="Pu J."/>
        </authorList>
    </citation>
    <scope>NUCLEOTIDE SEQUENCE [LARGE SCALE GENOMIC DNA]</scope>
    <source>
        <strain evidence="2 3">IITR13</strain>
    </source>
</reference>
<evidence type="ECO:0000313" key="2">
    <source>
        <dbReference type="EMBL" id="RRJ23187.1"/>
    </source>
</evidence>
<dbReference type="GO" id="GO:0016051">
    <property type="term" value="P:carbohydrate biosynthetic process"/>
    <property type="evidence" value="ECO:0007669"/>
    <property type="project" value="InterPro"/>
</dbReference>
<dbReference type="Pfam" id="PF08666">
    <property type="entry name" value="SAF"/>
    <property type="match status" value="1"/>
</dbReference>
<name>A0A3P3QPL3_9GAMM</name>
<dbReference type="Proteomes" id="UP000276260">
    <property type="component" value="Unassembled WGS sequence"/>
</dbReference>
<dbReference type="OrthoDB" id="9781701at2"/>
<dbReference type="PANTHER" id="PTHR42966:SF2">
    <property type="entry name" value="PSEUDAMINIC ACID SYNTHASE"/>
    <property type="match status" value="1"/>
</dbReference>
<dbReference type="InterPro" id="IPR057736">
    <property type="entry name" value="SAF_PseI/NeuA/NeuB"/>
</dbReference>
<dbReference type="InterPro" id="IPR036732">
    <property type="entry name" value="AFP_Neu5c_C_sf"/>
</dbReference>
<evidence type="ECO:0000313" key="3">
    <source>
        <dbReference type="Proteomes" id="UP000276260"/>
    </source>
</evidence>
<dbReference type="InterPro" id="IPR013132">
    <property type="entry name" value="PseI/NeuA/B-like_N"/>
</dbReference>
<dbReference type="PROSITE" id="PS50844">
    <property type="entry name" value="AFP_LIKE"/>
    <property type="match status" value="1"/>
</dbReference>
<dbReference type="InterPro" id="IPR006190">
    <property type="entry name" value="SAF_AFP_Neu5Ac"/>
</dbReference>
<organism evidence="2 3">
    <name type="scientific">Rheinheimera mesophila</name>
    <dbReference type="NCBI Taxonomy" id="1547515"/>
    <lineage>
        <taxon>Bacteria</taxon>
        <taxon>Pseudomonadati</taxon>
        <taxon>Pseudomonadota</taxon>
        <taxon>Gammaproteobacteria</taxon>
        <taxon>Chromatiales</taxon>
        <taxon>Chromatiaceae</taxon>
        <taxon>Rheinheimera</taxon>
    </lineage>
</organism>
<dbReference type="InterPro" id="IPR013974">
    <property type="entry name" value="SAF"/>
</dbReference>
<dbReference type="Gene3D" id="3.90.1210.10">
    <property type="entry name" value="Antifreeze-like/N-acetylneuraminic acid synthase C-terminal domain"/>
    <property type="match status" value="1"/>
</dbReference>
<protein>
    <submittedName>
        <fullName evidence="2">Pseudaminic acid synthase</fullName>
        <ecNumber evidence="2">2.5.1.97</ecNumber>
    </submittedName>
</protein>
<dbReference type="EMBL" id="RRCF01000001">
    <property type="protein sequence ID" value="RRJ23187.1"/>
    <property type="molecule type" value="Genomic_DNA"/>
</dbReference>
<accession>A0A3P3QPL3</accession>
<keyword evidence="3" id="KW-1185">Reference proteome</keyword>
<dbReference type="GO" id="GO:0047444">
    <property type="term" value="F:N-acylneuraminate-9-phosphate synthase activity"/>
    <property type="evidence" value="ECO:0007669"/>
    <property type="project" value="TreeGrafter"/>
</dbReference>
<keyword evidence="2" id="KW-0808">Transferase</keyword>
<comment type="caution">
    <text evidence="2">The sequence shown here is derived from an EMBL/GenBank/DDBJ whole genome shotgun (WGS) entry which is preliminary data.</text>
</comment>
<feature type="domain" description="AFP-like" evidence="1">
    <location>
        <begin position="299"/>
        <end position="354"/>
    </location>
</feature>
<dbReference type="Pfam" id="PF03102">
    <property type="entry name" value="NeuB"/>
    <property type="match status" value="1"/>
</dbReference>
<dbReference type="RefSeq" id="WP_046520452.1">
    <property type="nucleotide sequence ID" value="NZ_LAVS01000037.1"/>
</dbReference>
<dbReference type="InterPro" id="IPR020030">
    <property type="entry name" value="Pseudaminic_synth_PseI"/>
</dbReference>
<dbReference type="InterPro" id="IPR051690">
    <property type="entry name" value="PseI-like"/>
</dbReference>
<evidence type="ECO:0000259" key="1">
    <source>
        <dbReference type="PROSITE" id="PS50844"/>
    </source>
</evidence>
<dbReference type="CDD" id="cd11615">
    <property type="entry name" value="SAF_NeuB_like"/>
    <property type="match status" value="1"/>
</dbReference>
<dbReference type="SUPFAM" id="SSF51269">
    <property type="entry name" value="AFP III-like domain"/>
    <property type="match status" value="1"/>
</dbReference>
<dbReference type="Gene3D" id="3.20.20.70">
    <property type="entry name" value="Aldolase class I"/>
    <property type="match status" value="1"/>
</dbReference>
<dbReference type="NCBIfam" id="TIGR03586">
    <property type="entry name" value="PseI"/>
    <property type="match status" value="1"/>
</dbReference>
<dbReference type="InterPro" id="IPR013785">
    <property type="entry name" value="Aldolase_TIM"/>
</dbReference>
<dbReference type="AlphaFoldDB" id="A0A3P3QPL3"/>
<dbReference type="EC" id="2.5.1.97" evidence="2"/>